<keyword evidence="4 6" id="KW-1133">Transmembrane helix</keyword>
<feature type="transmembrane region" description="Helical" evidence="6">
    <location>
        <begin position="90"/>
        <end position="109"/>
    </location>
</feature>
<comment type="similarity">
    <text evidence="2">Belongs to the UPF0382 family.</text>
</comment>
<dbReference type="STRING" id="1548207.AXK11_01620"/>
<sequence>MCGGTPVWSGRAMSARIALLLTGVFGLLAIACGAFGAHALKPQLLATGRLSAWETAVQYHLMHSVVLLAAALFLASRGESAPEARWLRRAVLAWSLGIVFFSGSLYWIALGGPRWLGPVTPIGGVAFIFAWAYLIPAAFSLGKK</sequence>
<protein>
    <recommendedName>
        <fullName evidence="9">DUF423 domain-containing protein</fullName>
    </recommendedName>
</protein>
<feature type="transmembrane region" description="Helical" evidence="6">
    <location>
        <begin position="60"/>
        <end position="78"/>
    </location>
</feature>
<dbReference type="OrthoDB" id="9802121at2"/>
<gene>
    <name evidence="7" type="ORF">AXK11_01620</name>
</gene>
<dbReference type="GO" id="GO:0016020">
    <property type="term" value="C:membrane"/>
    <property type="evidence" value="ECO:0007669"/>
    <property type="project" value="UniProtKB-SubCell"/>
</dbReference>
<dbReference type="PANTHER" id="PTHR43461:SF1">
    <property type="entry name" value="TRANSMEMBRANE PROTEIN 256"/>
    <property type="match status" value="1"/>
</dbReference>
<evidence type="ECO:0000313" key="8">
    <source>
        <dbReference type="Proteomes" id="UP000070058"/>
    </source>
</evidence>
<comment type="subcellular location">
    <subcellularLocation>
        <location evidence="1">Membrane</location>
        <topology evidence="1">Multi-pass membrane protein</topology>
    </subcellularLocation>
</comment>
<organism evidence="7 8">
    <name type="scientific">Cephaloticoccus primus</name>
    <dbReference type="NCBI Taxonomy" id="1548207"/>
    <lineage>
        <taxon>Bacteria</taxon>
        <taxon>Pseudomonadati</taxon>
        <taxon>Verrucomicrobiota</taxon>
        <taxon>Opitutia</taxon>
        <taxon>Opitutales</taxon>
        <taxon>Opitutaceae</taxon>
        <taxon>Cephaloticoccus</taxon>
    </lineage>
</organism>
<dbReference type="PANTHER" id="PTHR43461">
    <property type="entry name" value="TRANSMEMBRANE PROTEIN 256"/>
    <property type="match status" value="1"/>
</dbReference>
<evidence type="ECO:0000256" key="6">
    <source>
        <dbReference type="SAM" id="Phobius"/>
    </source>
</evidence>
<keyword evidence="5 6" id="KW-0472">Membrane</keyword>
<evidence type="ECO:0000313" key="7">
    <source>
        <dbReference type="EMBL" id="KXU37878.1"/>
    </source>
</evidence>
<evidence type="ECO:0000256" key="3">
    <source>
        <dbReference type="ARBA" id="ARBA00022692"/>
    </source>
</evidence>
<dbReference type="Pfam" id="PF04241">
    <property type="entry name" value="DUF423"/>
    <property type="match status" value="1"/>
</dbReference>
<reference evidence="8" key="1">
    <citation type="submission" date="2016-02" db="EMBL/GenBank/DDBJ databases">
        <authorList>
            <person name="Sanders J.G."/>
            <person name="Lin J.Y."/>
            <person name="Wertz J.T."/>
            <person name="Russell J.A."/>
            <person name="Moreau C.S."/>
            <person name="Powell S."/>
        </authorList>
    </citation>
    <scope>NUCLEOTIDE SEQUENCE [LARGE SCALE GENOMIC DNA]</scope>
    <source>
        <strain evidence="8">CAG34</strain>
    </source>
</reference>
<dbReference type="Proteomes" id="UP000070058">
    <property type="component" value="Unassembled WGS sequence"/>
</dbReference>
<dbReference type="EMBL" id="LSZQ01000011">
    <property type="protein sequence ID" value="KXU37878.1"/>
    <property type="molecule type" value="Genomic_DNA"/>
</dbReference>
<dbReference type="AlphaFoldDB" id="A0A139STE6"/>
<keyword evidence="8" id="KW-1185">Reference proteome</keyword>
<keyword evidence="3 6" id="KW-0812">Transmembrane</keyword>
<accession>A0A139STE6</accession>
<dbReference type="InterPro" id="IPR006696">
    <property type="entry name" value="DUF423"/>
</dbReference>
<evidence type="ECO:0000256" key="5">
    <source>
        <dbReference type="ARBA" id="ARBA00023136"/>
    </source>
</evidence>
<name>A0A139STE6_9BACT</name>
<evidence type="ECO:0000256" key="1">
    <source>
        <dbReference type="ARBA" id="ARBA00004141"/>
    </source>
</evidence>
<proteinExistence type="inferred from homology"/>
<comment type="caution">
    <text evidence="7">The sequence shown here is derived from an EMBL/GenBank/DDBJ whole genome shotgun (WGS) entry which is preliminary data.</text>
</comment>
<evidence type="ECO:0008006" key="9">
    <source>
        <dbReference type="Google" id="ProtNLM"/>
    </source>
</evidence>
<evidence type="ECO:0000256" key="2">
    <source>
        <dbReference type="ARBA" id="ARBA00009694"/>
    </source>
</evidence>
<feature type="transmembrane region" description="Helical" evidence="6">
    <location>
        <begin position="115"/>
        <end position="135"/>
    </location>
</feature>
<evidence type="ECO:0000256" key="4">
    <source>
        <dbReference type="ARBA" id="ARBA00022989"/>
    </source>
</evidence>